<organism evidence="14 15">
    <name type="scientific">Acidiferrobacter thiooxydans</name>
    <dbReference type="NCBI Taxonomy" id="163359"/>
    <lineage>
        <taxon>Bacteria</taxon>
        <taxon>Pseudomonadati</taxon>
        <taxon>Pseudomonadota</taxon>
        <taxon>Gammaproteobacteria</taxon>
        <taxon>Acidiferrobacterales</taxon>
        <taxon>Acidiferrobacteraceae</taxon>
        <taxon>Acidiferrobacter</taxon>
    </lineage>
</organism>
<dbReference type="SUPFAM" id="SSF52172">
    <property type="entry name" value="CheY-like"/>
    <property type="match status" value="1"/>
</dbReference>
<feature type="domain" description="PAC" evidence="13">
    <location>
        <begin position="204"/>
        <end position="256"/>
    </location>
</feature>
<evidence type="ECO:0000256" key="1">
    <source>
        <dbReference type="ARBA" id="ARBA00000085"/>
    </source>
</evidence>
<evidence type="ECO:0000256" key="7">
    <source>
        <dbReference type="ARBA" id="ARBA00022840"/>
    </source>
</evidence>
<evidence type="ECO:0000256" key="2">
    <source>
        <dbReference type="ARBA" id="ARBA00012438"/>
    </source>
</evidence>
<keyword evidence="7" id="KW-0067">ATP-binding</keyword>
<feature type="domain" description="Response regulatory" evidence="11">
    <location>
        <begin position="621"/>
        <end position="736"/>
    </location>
</feature>
<dbReference type="GO" id="GO:0006355">
    <property type="term" value="P:regulation of DNA-templated transcription"/>
    <property type="evidence" value="ECO:0007669"/>
    <property type="project" value="InterPro"/>
</dbReference>
<dbReference type="InterPro" id="IPR001610">
    <property type="entry name" value="PAC"/>
</dbReference>
<dbReference type="InterPro" id="IPR003594">
    <property type="entry name" value="HATPase_dom"/>
</dbReference>
<dbReference type="InterPro" id="IPR011006">
    <property type="entry name" value="CheY-like_superfamily"/>
</dbReference>
<keyword evidence="6" id="KW-0418">Kinase</keyword>
<dbReference type="InterPro" id="IPR035965">
    <property type="entry name" value="PAS-like_dom_sf"/>
</dbReference>
<dbReference type="PROSITE" id="PS50110">
    <property type="entry name" value="RESPONSE_REGULATORY"/>
    <property type="match status" value="1"/>
</dbReference>
<evidence type="ECO:0000256" key="8">
    <source>
        <dbReference type="ARBA" id="ARBA00023012"/>
    </source>
</evidence>
<dbReference type="Gene3D" id="3.30.450.20">
    <property type="entry name" value="PAS domain"/>
    <property type="match status" value="3"/>
</dbReference>
<dbReference type="SMART" id="SM00091">
    <property type="entry name" value="PAS"/>
    <property type="match status" value="3"/>
</dbReference>
<comment type="caution">
    <text evidence="14">The sequence shown here is derived from an EMBL/GenBank/DDBJ whole genome shotgun (WGS) entry which is preliminary data.</text>
</comment>
<dbReference type="InterPro" id="IPR001789">
    <property type="entry name" value="Sig_transdc_resp-reg_receiver"/>
</dbReference>
<feature type="modified residue" description="4-aspartylphosphate" evidence="9">
    <location>
        <position position="670"/>
    </location>
</feature>
<evidence type="ECO:0000256" key="3">
    <source>
        <dbReference type="ARBA" id="ARBA00022553"/>
    </source>
</evidence>
<dbReference type="GO" id="GO:0005524">
    <property type="term" value="F:ATP binding"/>
    <property type="evidence" value="ECO:0007669"/>
    <property type="project" value="UniProtKB-KW"/>
</dbReference>
<dbReference type="Pfam" id="PF00989">
    <property type="entry name" value="PAS"/>
    <property type="match status" value="1"/>
</dbReference>
<dbReference type="PROSITE" id="PS50112">
    <property type="entry name" value="PAS"/>
    <property type="match status" value="3"/>
</dbReference>
<dbReference type="InterPro" id="IPR003661">
    <property type="entry name" value="HisK_dim/P_dom"/>
</dbReference>
<dbReference type="OrthoDB" id="6973808at2"/>
<dbReference type="Pfam" id="PF13426">
    <property type="entry name" value="PAS_9"/>
    <property type="match status" value="1"/>
</dbReference>
<dbReference type="CDD" id="cd00156">
    <property type="entry name" value="REC"/>
    <property type="match status" value="1"/>
</dbReference>
<keyword evidence="4" id="KW-0808">Transferase</keyword>
<dbReference type="EMBL" id="PSYR01000001">
    <property type="protein sequence ID" value="RCN59303.1"/>
    <property type="molecule type" value="Genomic_DNA"/>
</dbReference>
<reference evidence="14 15" key="1">
    <citation type="submission" date="2018-02" db="EMBL/GenBank/DDBJ databases">
        <title>Insights into the biology of acidophilic members of the Acidiferrobacteraceae family derived from comparative genomic analyses.</title>
        <authorList>
            <person name="Issotta F."/>
            <person name="Thyssen C."/>
            <person name="Mena C."/>
            <person name="Moya A."/>
            <person name="Bellenberg S."/>
            <person name="Sproer C."/>
            <person name="Covarrubias P.C."/>
            <person name="Sand W."/>
            <person name="Quatrini R."/>
            <person name="Vera M."/>
        </authorList>
    </citation>
    <scope>NUCLEOTIDE SEQUENCE [LARGE SCALE GENOMIC DNA]</scope>
    <source>
        <strain evidence="15">m-1</strain>
    </source>
</reference>
<evidence type="ECO:0000256" key="6">
    <source>
        <dbReference type="ARBA" id="ARBA00022777"/>
    </source>
</evidence>
<evidence type="ECO:0000259" key="10">
    <source>
        <dbReference type="PROSITE" id="PS50109"/>
    </source>
</evidence>
<dbReference type="CDD" id="cd00130">
    <property type="entry name" value="PAS"/>
    <property type="match status" value="2"/>
</dbReference>
<dbReference type="SMART" id="SM00448">
    <property type="entry name" value="REC"/>
    <property type="match status" value="1"/>
</dbReference>
<dbReference type="PROSITE" id="PS50109">
    <property type="entry name" value="HIS_KIN"/>
    <property type="match status" value="1"/>
</dbReference>
<dbReference type="SUPFAM" id="SSF55874">
    <property type="entry name" value="ATPase domain of HSP90 chaperone/DNA topoisomerase II/histidine kinase"/>
    <property type="match status" value="1"/>
</dbReference>
<feature type="domain" description="PAS" evidence="12">
    <location>
        <begin position="257"/>
        <end position="302"/>
    </location>
</feature>
<dbReference type="NCBIfam" id="TIGR00229">
    <property type="entry name" value="sensory_box"/>
    <property type="match status" value="2"/>
</dbReference>
<dbReference type="Pfam" id="PF00072">
    <property type="entry name" value="Response_reg"/>
    <property type="match status" value="1"/>
</dbReference>
<dbReference type="RefSeq" id="WP_114282674.1">
    <property type="nucleotide sequence ID" value="NZ_PSYR01000001.1"/>
</dbReference>
<dbReference type="AlphaFoldDB" id="A0A368HIX7"/>
<dbReference type="SMART" id="SM00086">
    <property type="entry name" value="PAC"/>
    <property type="match status" value="2"/>
</dbReference>
<proteinExistence type="predicted"/>
<evidence type="ECO:0000259" key="13">
    <source>
        <dbReference type="PROSITE" id="PS50113"/>
    </source>
</evidence>
<dbReference type="SUPFAM" id="SSF47384">
    <property type="entry name" value="Homodimeric domain of signal transducing histidine kinase"/>
    <property type="match status" value="1"/>
</dbReference>
<dbReference type="CDD" id="cd00082">
    <property type="entry name" value="HisKA"/>
    <property type="match status" value="1"/>
</dbReference>
<dbReference type="InterPro" id="IPR005467">
    <property type="entry name" value="His_kinase_dom"/>
</dbReference>
<comment type="catalytic activity">
    <reaction evidence="1">
        <text>ATP + protein L-histidine = ADP + protein N-phospho-L-histidine.</text>
        <dbReference type="EC" id="2.7.13.3"/>
    </reaction>
</comment>
<accession>A0A368HIX7</accession>
<evidence type="ECO:0000259" key="12">
    <source>
        <dbReference type="PROSITE" id="PS50112"/>
    </source>
</evidence>
<evidence type="ECO:0000256" key="9">
    <source>
        <dbReference type="PROSITE-ProRule" id="PRU00169"/>
    </source>
</evidence>
<name>A0A368HIX7_9GAMM</name>
<evidence type="ECO:0000259" key="11">
    <source>
        <dbReference type="PROSITE" id="PS50110"/>
    </source>
</evidence>
<dbReference type="Pfam" id="PF08448">
    <property type="entry name" value="PAS_4"/>
    <property type="match status" value="1"/>
</dbReference>
<dbReference type="PRINTS" id="PR00344">
    <property type="entry name" value="BCTRLSENSOR"/>
</dbReference>
<dbReference type="SMART" id="SM00387">
    <property type="entry name" value="HATPase_c"/>
    <property type="match status" value="1"/>
</dbReference>
<feature type="domain" description="PAS" evidence="12">
    <location>
        <begin position="30"/>
        <end position="54"/>
    </location>
</feature>
<keyword evidence="15" id="KW-1185">Reference proteome</keyword>
<dbReference type="InterPro" id="IPR000700">
    <property type="entry name" value="PAS-assoc_C"/>
</dbReference>
<dbReference type="PROSITE" id="PS50113">
    <property type="entry name" value="PAC"/>
    <property type="match status" value="1"/>
</dbReference>
<dbReference type="Proteomes" id="UP000253250">
    <property type="component" value="Unassembled WGS sequence"/>
</dbReference>
<feature type="domain" description="Histidine kinase" evidence="10">
    <location>
        <begin position="388"/>
        <end position="603"/>
    </location>
</feature>
<evidence type="ECO:0000313" key="15">
    <source>
        <dbReference type="Proteomes" id="UP000253250"/>
    </source>
</evidence>
<dbReference type="InterPro" id="IPR000014">
    <property type="entry name" value="PAS"/>
</dbReference>
<dbReference type="Gene3D" id="3.40.50.2300">
    <property type="match status" value="1"/>
</dbReference>
<dbReference type="Pfam" id="PF02518">
    <property type="entry name" value="HATPase_c"/>
    <property type="match status" value="1"/>
</dbReference>
<feature type="domain" description="PAS" evidence="12">
    <location>
        <begin position="131"/>
        <end position="200"/>
    </location>
</feature>
<dbReference type="InterPro" id="IPR036890">
    <property type="entry name" value="HATPase_C_sf"/>
</dbReference>
<keyword evidence="8" id="KW-0902">Two-component regulatory system</keyword>
<dbReference type="GO" id="GO:0000155">
    <property type="term" value="F:phosphorelay sensor kinase activity"/>
    <property type="evidence" value="ECO:0007669"/>
    <property type="project" value="InterPro"/>
</dbReference>
<evidence type="ECO:0000256" key="4">
    <source>
        <dbReference type="ARBA" id="ARBA00022679"/>
    </source>
</evidence>
<dbReference type="Gene3D" id="3.30.565.10">
    <property type="entry name" value="Histidine kinase-like ATPase, C-terminal domain"/>
    <property type="match status" value="1"/>
</dbReference>
<gene>
    <name evidence="14" type="ORF">C4900_06265</name>
</gene>
<dbReference type="SUPFAM" id="SSF55785">
    <property type="entry name" value="PYP-like sensor domain (PAS domain)"/>
    <property type="match status" value="3"/>
</dbReference>
<evidence type="ECO:0000313" key="14">
    <source>
        <dbReference type="EMBL" id="RCN59303.1"/>
    </source>
</evidence>
<evidence type="ECO:0000256" key="5">
    <source>
        <dbReference type="ARBA" id="ARBA00022741"/>
    </source>
</evidence>
<sequence>MAVQREAWRHRAWEVLGQVSAEAMIAWTCDGRVLVWNEGATRFYGYEAQEVIGRDARSLLGTPEHVPWPPADLCGHRALELNRRHKNGTPLTVLAELRPIEDEHGQVIGVAEVGRLAPHTLSMARAQQQAARLHLAAIVESSEDAIIGKSLNGVIQSWNGGAERVFGYSAEEAVGRPVTMLIPPDRCDEEERILAAIRAGERMPPYETIRIRKDGRPIQVSLTISPVYDLLGRVVGASKIARDITAHRAAERALAQAEERLRAVVEAAPVVLFACDAQGHLTLLKGRALESLGFKAEGLIGRPFQGMQGGAAAGFATQLARALRGEQFTAVLGVAGGLVEIRWLPVRGAEGVIAGAGGVAIEIAEQRRAQEEALRASKWELFGALAGGIAHDFNNVLAAIVGNLALARMKLGPASEAATFLLESEKAAMRAQGLTRQLLGFAKGERAVRGMVDVAALIESTARFALGGSNVRAHVLVARDLWKVRGDEGQLSQVMNNLVINAQQAMPWGGSVEILARNVSLDGHETALPAGDYVRVDCVDRGVGIDEQDVARIFDPFFTTKAQGSGLGLTTSARIVGEHGGRIEVQSRPGEGTRVRFYLPRSREEAPELQAGGSVRPPKARILFMDDEEPIRKVTHAMLTHLGYEVCVAADGGAALREYRKQRYDIVILDLTVRDGLGGLATLERLRALDPSVVAIVSSGYSSDPVMADHERYGFVAKVPKPYTPETLDAAITPLLGGIGRAEGARRSATGADQDRGAR</sequence>
<keyword evidence="5" id="KW-0547">Nucleotide-binding</keyword>
<dbReference type="InterPro" id="IPR013767">
    <property type="entry name" value="PAS_fold"/>
</dbReference>
<protein>
    <recommendedName>
        <fullName evidence="2">histidine kinase</fullName>
        <ecNumber evidence="2">2.7.13.3</ecNumber>
    </recommendedName>
</protein>
<dbReference type="InterPro" id="IPR004358">
    <property type="entry name" value="Sig_transdc_His_kin-like_C"/>
</dbReference>
<dbReference type="InterPro" id="IPR036097">
    <property type="entry name" value="HisK_dim/P_sf"/>
</dbReference>
<dbReference type="EC" id="2.7.13.3" evidence="2"/>
<dbReference type="InterPro" id="IPR013656">
    <property type="entry name" value="PAS_4"/>
</dbReference>
<dbReference type="PANTHER" id="PTHR43065">
    <property type="entry name" value="SENSOR HISTIDINE KINASE"/>
    <property type="match status" value="1"/>
</dbReference>
<dbReference type="PANTHER" id="PTHR43065:SF42">
    <property type="entry name" value="TWO-COMPONENT SENSOR PPRA"/>
    <property type="match status" value="1"/>
</dbReference>
<dbReference type="Gene3D" id="1.10.287.130">
    <property type="match status" value="1"/>
</dbReference>
<keyword evidence="3 9" id="KW-0597">Phosphoprotein</keyword>